<dbReference type="PROSITE" id="PS50002">
    <property type="entry name" value="SH3"/>
    <property type="match status" value="1"/>
</dbReference>
<evidence type="ECO:0000259" key="8">
    <source>
        <dbReference type="PROSITE" id="PS51741"/>
    </source>
</evidence>
<feature type="compositionally biased region" description="Low complexity" evidence="6">
    <location>
        <begin position="325"/>
        <end position="338"/>
    </location>
</feature>
<dbReference type="PROSITE" id="PS51741">
    <property type="entry name" value="F_BAR"/>
    <property type="match status" value="1"/>
</dbReference>
<feature type="domain" description="SH3" evidence="7">
    <location>
        <begin position="547"/>
        <end position="609"/>
    </location>
</feature>
<evidence type="ECO:0000256" key="1">
    <source>
        <dbReference type="ARBA" id="ARBA00022443"/>
    </source>
</evidence>
<evidence type="ECO:0000256" key="2">
    <source>
        <dbReference type="ARBA" id="ARBA00023054"/>
    </source>
</evidence>
<dbReference type="SMART" id="SM00055">
    <property type="entry name" value="FCH"/>
    <property type="match status" value="1"/>
</dbReference>
<dbReference type="InterPro" id="IPR001452">
    <property type="entry name" value="SH3_domain"/>
</dbReference>
<dbReference type="SUPFAM" id="SSF103657">
    <property type="entry name" value="BAR/IMD domain-like"/>
    <property type="match status" value="1"/>
</dbReference>
<feature type="compositionally biased region" description="Polar residues" evidence="6">
    <location>
        <begin position="477"/>
        <end position="487"/>
    </location>
</feature>
<dbReference type="SMART" id="SM00326">
    <property type="entry name" value="SH3"/>
    <property type="match status" value="1"/>
</dbReference>
<reference evidence="9" key="1">
    <citation type="submission" date="2014-07" db="EMBL/GenBank/DDBJ databases">
        <authorList>
            <person name="Martin A.A"/>
            <person name="De Silva N."/>
        </authorList>
    </citation>
    <scope>NUCLEOTIDE SEQUENCE</scope>
</reference>
<sequence>MCTEVSSINNGWGCLFDKPEDVLNYSLKGIEIFERFGNLIKDRAIIEEEYANKLKNLTRKNLKLMKNEDESFTFVTSFNTYMTEINSLAAQHEIIAEKMKKDIFNSIQVKCQNFRQMRKNFMGDLQKGKVDLQAEFDCLSKQLKHYTKAFKEAENAYLKFDKAEKNMDISRADLAKAKNNAEVKHQYCREAQGNYLKQLEKYNKVDEEFYTNKLPEMLNNIKKMDIERIIEAKNAINTSVKAEMDVINVIQRCYNDMNEAATSVNPEKDTDTVVEQYRTGYTYKTPASEVNFGCPSNILKTGQSAVTSDAVSDFSGATLKRGVLSNGNNNAHKNGSNKVGRKQSMHQKIFGGEGKGKQKENGTLPFSNDPPQQKLRKCQEKLDNIEKEIIKIESSKKGLQKMISVYEENPKLGDPKVVNDQLKQYDIELAHLKKEQSLFLSIMDETKSQLQLNLSIDGCTPRNPSISSGISPRTSSNTDSPITTPRTTRVDRTSYDAASLSSEASSAKSVTNNSHTSSSVEGNNEKNFKINQPYDPNAEVYDICELPPLGKAIALYPFDGTSEGTVPLKEGEELFILEKDEGDGWTRIRAKTGDKEGFVPTTYLQCTYTSTDI</sequence>
<dbReference type="InterPro" id="IPR001060">
    <property type="entry name" value="FCH_dom"/>
</dbReference>
<dbReference type="PANTHER" id="PTHR15735">
    <property type="entry name" value="FCH AND DOUBLE SH3 DOMAINS PROTEIN"/>
    <property type="match status" value="1"/>
</dbReference>
<feature type="domain" description="F-BAR" evidence="8">
    <location>
        <begin position="3"/>
        <end position="269"/>
    </location>
</feature>
<feature type="coiled-coil region" evidence="5">
    <location>
        <begin position="375"/>
        <end position="402"/>
    </location>
</feature>
<dbReference type="STRING" id="75913.A0A0K0FY70"/>
<dbReference type="PANTHER" id="PTHR15735:SF12">
    <property type="entry name" value="CDC42-INTERACTING PROTEIN 4, ISOFORM B"/>
    <property type="match status" value="1"/>
</dbReference>
<evidence type="ECO:0000259" key="7">
    <source>
        <dbReference type="PROSITE" id="PS50002"/>
    </source>
</evidence>
<evidence type="ECO:0000313" key="9">
    <source>
        <dbReference type="Proteomes" id="UP000035680"/>
    </source>
</evidence>
<dbReference type="InterPro" id="IPR036028">
    <property type="entry name" value="SH3-like_dom_sf"/>
</dbReference>
<evidence type="ECO:0000256" key="5">
    <source>
        <dbReference type="SAM" id="Coils"/>
    </source>
</evidence>
<dbReference type="SUPFAM" id="SSF50044">
    <property type="entry name" value="SH3-domain"/>
    <property type="match status" value="1"/>
</dbReference>
<dbReference type="Gene3D" id="2.30.30.40">
    <property type="entry name" value="SH3 Domains"/>
    <property type="match status" value="1"/>
</dbReference>
<feature type="compositionally biased region" description="Low complexity" evidence="6">
    <location>
        <begin position="464"/>
        <end position="476"/>
    </location>
</feature>
<dbReference type="Gene3D" id="1.20.1270.60">
    <property type="entry name" value="Arfaptin homology (AH) domain/BAR domain"/>
    <property type="match status" value="1"/>
</dbReference>
<feature type="region of interest" description="Disordered" evidence="6">
    <location>
        <begin position="323"/>
        <end position="374"/>
    </location>
</feature>
<dbReference type="InterPro" id="IPR057870">
    <property type="entry name" value="HR1_TOCA"/>
</dbReference>
<protein>
    <submittedName>
        <fullName evidence="10">Formin-binding protein 1-like</fullName>
    </submittedName>
</protein>
<feature type="coiled-coil region" evidence="5">
    <location>
        <begin position="136"/>
        <end position="180"/>
    </location>
</feature>
<dbReference type="Pfam" id="PF00018">
    <property type="entry name" value="SH3_1"/>
    <property type="match status" value="1"/>
</dbReference>
<feature type="region of interest" description="Disordered" evidence="6">
    <location>
        <begin position="455"/>
        <end position="529"/>
    </location>
</feature>
<dbReference type="InterPro" id="IPR031160">
    <property type="entry name" value="F_BAR_dom"/>
</dbReference>
<accession>A0A0K0FY70</accession>
<evidence type="ECO:0000256" key="3">
    <source>
        <dbReference type="PROSITE-ProRule" id="PRU00192"/>
    </source>
</evidence>
<keyword evidence="2 4" id="KW-0175">Coiled coil</keyword>
<proteinExistence type="predicted"/>
<name>A0A0K0FY70_STRVS</name>
<feature type="compositionally biased region" description="Low complexity" evidence="6">
    <location>
        <begin position="495"/>
        <end position="520"/>
    </location>
</feature>
<dbReference type="WBParaSite" id="SVE_1739600.1">
    <property type="protein sequence ID" value="SVE_1739600.1"/>
    <property type="gene ID" value="SVE_1739600"/>
</dbReference>
<reference evidence="10" key="2">
    <citation type="submission" date="2015-08" db="UniProtKB">
        <authorList>
            <consortium name="WormBaseParasite"/>
        </authorList>
    </citation>
    <scope>IDENTIFICATION</scope>
</reference>
<keyword evidence="1 3" id="KW-0728">SH3 domain</keyword>
<dbReference type="FunFam" id="2.30.30.40:FF:000203">
    <property type="entry name" value="Cdc42-interacting protein 4, isoform F"/>
    <property type="match status" value="1"/>
</dbReference>
<evidence type="ECO:0000256" key="4">
    <source>
        <dbReference type="PROSITE-ProRule" id="PRU01077"/>
    </source>
</evidence>
<keyword evidence="9" id="KW-1185">Reference proteome</keyword>
<dbReference type="InterPro" id="IPR027267">
    <property type="entry name" value="AH/BAR_dom_sf"/>
</dbReference>
<organism evidence="9 10">
    <name type="scientific">Strongyloides venezuelensis</name>
    <name type="common">Threadworm</name>
    <dbReference type="NCBI Taxonomy" id="75913"/>
    <lineage>
        <taxon>Eukaryota</taxon>
        <taxon>Metazoa</taxon>
        <taxon>Ecdysozoa</taxon>
        <taxon>Nematoda</taxon>
        <taxon>Chromadorea</taxon>
        <taxon>Rhabditida</taxon>
        <taxon>Tylenchina</taxon>
        <taxon>Panagrolaimomorpha</taxon>
        <taxon>Strongyloidoidea</taxon>
        <taxon>Strongyloididae</taxon>
        <taxon>Strongyloides</taxon>
    </lineage>
</organism>
<evidence type="ECO:0000256" key="6">
    <source>
        <dbReference type="SAM" id="MobiDB-lite"/>
    </source>
</evidence>
<dbReference type="Gene3D" id="6.10.140.470">
    <property type="match status" value="1"/>
</dbReference>
<dbReference type="Pfam" id="PF25610">
    <property type="entry name" value="HR1_TOCA"/>
    <property type="match status" value="1"/>
</dbReference>
<dbReference type="Pfam" id="PF00611">
    <property type="entry name" value="FCH"/>
    <property type="match status" value="1"/>
</dbReference>
<evidence type="ECO:0000313" key="10">
    <source>
        <dbReference type="WBParaSite" id="SVE_1739600.1"/>
    </source>
</evidence>
<dbReference type="AlphaFoldDB" id="A0A0K0FY70"/>
<dbReference type="Proteomes" id="UP000035680">
    <property type="component" value="Unassembled WGS sequence"/>
</dbReference>
<dbReference type="CDD" id="cd11911">
    <property type="entry name" value="SH3_CIP4-like"/>
    <property type="match status" value="1"/>
</dbReference>